<gene>
    <name evidence="2" type="ORF">FHU41_001956</name>
</gene>
<dbReference type="SUPFAM" id="SSF53474">
    <property type="entry name" value="alpha/beta-Hydrolases"/>
    <property type="match status" value="1"/>
</dbReference>
<proteinExistence type="predicted"/>
<sequence length="263" mass="28573">MSGSRPLSRLAAALSWRFLDLVVASWWQLRAAVWRVRPEKFLAGDLAKPLIVLLPGVYEPWRFMLPAARGLHSQGYRLSPVPGLGRNLKSVAEGARLVQESLAELAEKAVTAGRRERVVLLAHSKGGLVGKQVLIDYDATAPANRTYELHGMVAVATPFAGSRYASRYSGRTLSELNPAHQTIRRLQAALAVNARIVSLFPQVDPLIPGERGLEGSRQGRLNGSGHFRTLAAEETAIAITSAVAWLEQPQREASAEPAETESS</sequence>
<evidence type="ECO:0000313" key="2">
    <source>
        <dbReference type="EMBL" id="NYE95706.1"/>
    </source>
</evidence>
<dbReference type="EMBL" id="JACBYQ010000002">
    <property type="protein sequence ID" value="NYE95706.1"/>
    <property type="molecule type" value="Genomic_DNA"/>
</dbReference>
<dbReference type="InterPro" id="IPR007751">
    <property type="entry name" value="DUF676_lipase-like"/>
</dbReference>
<dbReference type="RefSeq" id="WP_179389455.1">
    <property type="nucleotide sequence ID" value="NZ_JACBYQ010000002.1"/>
</dbReference>
<keyword evidence="2" id="KW-0378">Hydrolase</keyword>
<evidence type="ECO:0000313" key="3">
    <source>
        <dbReference type="Proteomes" id="UP000521748"/>
    </source>
</evidence>
<evidence type="ECO:0000259" key="1">
    <source>
        <dbReference type="Pfam" id="PF05057"/>
    </source>
</evidence>
<protein>
    <submittedName>
        <fullName evidence="2">Alpha-beta hydrolase superfamily lysophospholipase</fullName>
    </submittedName>
</protein>
<accession>A0A7Y9S881</accession>
<organism evidence="2 3">
    <name type="scientific">Psychromicrobium silvestre</name>
    <dbReference type="NCBI Taxonomy" id="1645614"/>
    <lineage>
        <taxon>Bacteria</taxon>
        <taxon>Bacillati</taxon>
        <taxon>Actinomycetota</taxon>
        <taxon>Actinomycetes</taxon>
        <taxon>Micrococcales</taxon>
        <taxon>Micrococcaceae</taxon>
        <taxon>Psychromicrobium</taxon>
    </lineage>
</organism>
<feature type="domain" description="DUF676" evidence="1">
    <location>
        <begin position="94"/>
        <end position="168"/>
    </location>
</feature>
<name>A0A7Y9S881_9MICC</name>
<dbReference type="Proteomes" id="UP000521748">
    <property type="component" value="Unassembled WGS sequence"/>
</dbReference>
<dbReference type="Gene3D" id="3.40.50.1820">
    <property type="entry name" value="alpha/beta hydrolase"/>
    <property type="match status" value="1"/>
</dbReference>
<reference evidence="2 3" key="1">
    <citation type="submission" date="2020-07" db="EMBL/GenBank/DDBJ databases">
        <title>Sequencing the genomes of 1000 actinobacteria strains.</title>
        <authorList>
            <person name="Klenk H.-P."/>
        </authorList>
    </citation>
    <scope>NUCLEOTIDE SEQUENCE [LARGE SCALE GENOMIC DNA]</scope>
    <source>
        <strain evidence="2 3">DSM 102047</strain>
    </source>
</reference>
<dbReference type="InterPro" id="IPR029058">
    <property type="entry name" value="AB_hydrolase_fold"/>
</dbReference>
<dbReference type="Pfam" id="PF05057">
    <property type="entry name" value="DUF676"/>
    <property type="match status" value="1"/>
</dbReference>
<keyword evidence="3" id="KW-1185">Reference proteome</keyword>
<dbReference type="AlphaFoldDB" id="A0A7Y9S881"/>
<dbReference type="GO" id="GO:0016787">
    <property type="term" value="F:hydrolase activity"/>
    <property type="evidence" value="ECO:0007669"/>
    <property type="project" value="UniProtKB-KW"/>
</dbReference>
<comment type="caution">
    <text evidence="2">The sequence shown here is derived from an EMBL/GenBank/DDBJ whole genome shotgun (WGS) entry which is preliminary data.</text>
</comment>